<dbReference type="InterPro" id="IPR058332">
    <property type="entry name" value="DUF8019"/>
</dbReference>
<feature type="signal peptide" evidence="1">
    <location>
        <begin position="1"/>
        <end position="20"/>
    </location>
</feature>
<dbReference type="Pfam" id="PF26058">
    <property type="entry name" value="DUF8019"/>
    <property type="match status" value="1"/>
</dbReference>
<dbReference type="VEuPathDB" id="CryptoDB:Vbra_8845"/>
<accession>A0A0G4F4I3</accession>
<proteinExistence type="predicted"/>
<dbReference type="PANTHER" id="PTHR42535:SF2">
    <property type="entry name" value="CHROMOSOME UNDETERMINED SCAFFOLD_146, WHOLE GENOME SHOTGUN SEQUENCE"/>
    <property type="match status" value="1"/>
</dbReference>
<keyword evidence="1" id="KW-0732">Signal</keyword>
<dbReference type="InterPro" id="IPR013320">
    <property type="entry name" value="ConA-like_dom_sf"/>
</dbReference>
<dbReference type="Pfam" id="PF13385">
    <property type="entry name" value="Laminin_G_3"/>
    <property type="match status" value="1"/>
</dbReference>
<keyword evidence="4" id="KW-1185">Reference proteome</keyword>
<organism evidence="3 4">
    <name type="scientific">Vitrella brassicaformis (strain CCMP3155)</name>
    <dbReference type="NCBI Taxonomy" id="1169540"/>
    <lineage>
        <taxon>Eukaryota</taxon>
        <taxon>Sar</taxon>
        <taxon>Alveolata</taxon>
        <taxon>Colpodellida</taxon>
        <taxon>Vitrellaceae</taxon>
        <taxon>Vitrella</taxon>
    </lineage>
</organism>
<gene>
    <name evidence="3" type="ORF">Vbra_8845</name>
</gene>
<protein>
    <recommendedName>
        <fullName evidence="2">DUF8019 domain-containing protein</fullName>
    </recommendedName>
</protein>
<feature type="domain" description="DUF8019" evidence="2">
    <location>
        <begin position="299"/>
        <end position="376"/>
    </location>
</feature>
<name>A0A0G4F4I3_VITBC</name>
<evidence type="ECO:0000256" key="1">
    <source>
        <dbReference type="SAM" id="SignalP"/>
    </source>
</evidence>
<evidence type="ECO:0000313" key="3">
    <source>
        <dbReference type="EMBL" id="CEM06961.1"/>
    </source>
</evidence>
<reference evidence="3 4" key="1">
    <citation type="submission" date="2014-11" db="EMBL/GenBank/DDBJ databases">
        <authorList>
            <person name="Zhu J."/>
            <person name="Qi W."/>
            <person name="Song R."/>
        </authorList>
    </citation>
    <scope>NUCLEOTIDE SEQUENCE [LARGE SCALE GENOMIC DNA]</scope>
</reference>
<dbReference type="EMBL" id="CDMY01000373">
    <property type="protein sequence ID" value="CEM06961.1"/>
    <property type="molecule type" value="Genomic_DNA"/>
</dbReference>
<dbReference type="PANTHER" id="PTHR42535">
    <property type="entry name" value="OOKINETE PROTEIN, PUTATIVE-RELATED"/>
    <property type="match status" value="1"/>
</dbReference>
<evidence type="ECO:0000259" key="2">
    <source>
        <dbReference type="Pfam" id="PF26058"/>
    </source>
</evidence>
<dbReference type="InParanoid" id="A0A0G4F4I3"/>
<dbReference type="PhylomeDB" id="A0A0G4F4I3"/>
<dbReference type="Gene3D" id="2.60.120.200">
    <property type="match status" value="1"/>
</dbReference>
<feature type="chain" id="PRO_5005188587" description="DUF8019 domain-containing protein" evidence="1">
    <location>
        <begin position="21"/>
        <end position="381"/>
    </location>
</feature>
<evidence type="ECO:0000313" key="4">
    <source>
        <dbReference type="Proteomes" id="UP000041254"/>
    </source>
</evidence>
<dbReference type="Proteomes" id="UP000041254">
    <property type="component" value="Unassembled WGS sequence"/>
</dbReference>
<dbReference type="SUPFAM" id="SSF49899">
    <property type="entry name" value="Concanavalin A-like lectins/glucanases"/>
    <property type="match status" value="1"/>
</dbReference>
<dbReference type="OrthoDB" id="347083at2759"/>
<sequence>MLRVVVALAQLLLLVCRCSGVTSLAGVKRHADSQYPVCDVAINGSVCHSSGAGVLLSEARQYGRVAKYSFDSSGPLDSSGFANHGVNGDMILAAPSLFAGRSGAVFSVDDSPYLRVPHSPLLLHSSDFTIMGWFAIQQPRWLSRRHMYPPLCPLVLKGRLPTTHTGGNGKRVEMSPALMYNTTSLRLKVLLSTTSSGATAVETLDSNARLSLHVWTHLAVVRHSQRLRVYVDGLLDSTLLTVGLTRPNAEPLYIGGAPRTQTACRAPILVDELKVFNRSLSMAEVMAEGNAGVAGSEQGFVRLSCAHCTMAEGVRGCRNTAGYHFCTTRGLQSGALAVARQLGWYVTGKTAVLSQPNKETIQTPSSSEGLGLCCRDQMATQ</sequence>
<dbReference type="AlphaFoldDB" id="A0A0G4F4I3"/>